<feature type="transmembrane region" description="Helical" evidence="5">
    <location>
        <begin position="106"/>
        <end position="126"/>
    </location>
</feature>
<protein>
    <submittedName>
        <fullName evidence="6">DUF697 domain-containing protein</fullName>
    </submittedName>
</protein>
<comment type="caution">
    <text evidence="6">The sequence shown here is derived from an EMBL/GenBank/DDBJ whole genome shotgun (WGS) entry which is preliminary data.</text>
</comment>
<gene>
    <name evidence="6" type="ORF">VSS37_03655</name>
</gene>
<organism evidence="6 7">
    <name type="scientific">Candidatus Thiothrix phosphatis</name>
    <dbReference type="NCBI Taxonomy" id="3112415"/>
    <lineage>
        <taxon>Bacteria</taxon>
        <taxon>Pseudomonadati</taxon>
        <taxon>Pseudomonadota</taxon>
        <taxon>Gammaproteobacteria</taxon>
        <taxon>Thiotrichales</taxon>
        <taxon>Thiotrichaceae</taxon>
        <taxon>Thiothrix</taxon>
    </lineage>
</organism>
<evidence type="ECO:0000256" key="4">
    <source>
        <dbReference type="ARBA" id="ARBA00023136"/>
    </source>
</evidence>
<comment type="subcellular location">
    <subcellularLocation>
        <location evidence="1">Membrane</location>
        <topology evidence="1">Multi-pass membrane protein</topology>
    </subcellularLocation>
</comment>
<sequence>MTSSTLPTPATDNLPRTEESLTHRQATLLDELTARLSCVQSELGENKLTIRDREADCLIKNYVLAGSAMGLAPLPLFDLVALSGAQHDMLKQLCQHYGVNYDAGKVKTTLIAILGGSLPTLALLGLGSASKLALGIGTLGGSAILTLSGGAITYALGRSFRRHFSAGGTLDDINTSNLKQVFQRELAKGKQLALWRKPAKA</sequence>
<dbReference type="Pfam" id="PF05128">
    <property type="entry name" value="DUF697"/>
    <property type="match status" value="1"/>
</dbReference>
<evidence type="ECO:0000256" key="3">
    <source>
        <dbReference type="ARBA" id="ARBA00022989"/>
    </source>
</evidence>
<proteinExistence type="predicted"/>
<keyword evidence="3 5" id="KW-1133">Transmembrane helix</keyword>
<evidence type="ECO:0000256" key="5">
    <source>
        <dbReference type="SAM" id="Phobius"/>
    </source>
</evidence>
<dbReference type="EMBL" id="JAYMYJ010000029">
    <property type="protein sequence ID" value="MEB4590066.1"/>
    <property type="molecule type" value="Genomic_DNA"/>
</dbReference>
<feature type="transmembrane region" description="Helical" evidence="5">
    <location>
        <begin position="132"/>
        <end position="156"/>
    </location>
</feature>
<name>A0ABU6CTA2_9GAMM</name>
<evidence type="ECO:0000256" key="1">
    <source>
        <dbReference type="ARBA" id="ARBA00004141"/>
    </source>
</evidence>
<evidence type="ECO:0000313" key="7">
    <source>
        <dbReference type="Proteomes" id="UP001308005"/>
    </source>
</evidence>
<dbReference type="InterPro" id="IPR021147">
    <property type="entry name" value="DUF697"/>
</dbReference>
<evidence type="ECO:0000256" key="2">
    <source>
        <dbReference type="ARBA" id="ARBA00022692"/>
    </source>
</evidence>
<keyword evidence="7" id="KW-1185">Reference proteome</keyword>
<keyword evidence="4 5" id="KW-0472">Membrane</keyword>
<evidence type="ECO:0000313" key="6">
    <source>
        <dbReference type="EMBL" id="MEB4590066.1"/>
    </source>
</evidence>
<reference evidence="7" key="1">
    <citation type="submission" date="2023-07" db="EMBL/GenBank/DDBJ databases">
        <title>The carbon used by Thiothrix.</title>
        <authorList>
            <person name="Chen L."/>
        </authorList>
    </citation>
    <scope>NUCLEOTIDE SEQUENCE [LARGE SCALE GENOMIC DNA]</scope>
</reference>
<keyword evidence="2 5" id="KW-0812">Transmembrane</keyword>
<accession>A0ABU6CTA2</accession>
<dbReference type="Proteomes" id="UP001308005">
    <property type="component" value="Unassembled WGS sequence"/>
</dbReference>
<dbReference type="RefSeq" id="WP_324693298.1">
    <property type="nucleotide sequence ID" value="NZ_JAYMYJ010000029.1"/>
</dbReference>
<reference evidence="6 7" key="2">
    <citation type="submission" date="2024-01" db="EMBL/GenBank/DDBJ databases">
        <authorList>
            <person name="Xie X."/>
        </authorList>
    </citation>
    <scope>NUCLEOTIDE SEQUENCE [LARGE SCALE GENOMIC DNA]</scope>
    <source>
        <strain evidence="6">SCUT-1</strain>
    </source>
</reference>